<gene>
    <name evidence="2" type="ORF">MTR67_034649</name>
</gene>
<organism evidence="2 3">
    <name type="scientific">Solanum verrucosum</name>
    <dbReference type="NCBI Taxonomy" id="315347"/>
    <lineage>
        <taxon>Eukaryota</taxon>
        <taxon>Viridiplantae</taxon>
        <taxon>Streptophyta</taxon>
        <taxon>Embryophyta</taxon>
        <taxon>Tracheophyta</taxon>
        <taxon>Spermatophyta</taxon>
        <taxon>Magnoliopsida</taxon>
        <taxon>eudicotyledons</taxon>
        <taxon>Gunneridae</taxon>
        <taxon>Pentapetalae</taxon>
        <taxon>asterids</taxon>
        <taxon>lamiids</taxon>
        <taxon>Solanales</taxon>
        <taxon>Solanaceae</taxon>
        <taxon>Solanoideae</taxon>
        <taxon>Solaneae</taxon>
        <taxon>Solanum</taxon>
    </lineage>
</organism>
<evidence type="ECO:0000313" key="2">
    <source>
        <dbReference type="EMBL" id="WMV41264.1"/>
    </source>
</evidence>
<evidence type="ECO:0000259" key="1">
    <source>
        <dbReference type="Pfam" id="PF24626"/>
    </source>
</evidence>
<accession>A0AAF0U8X9</accession>
<dbReference type="Proteomes" id="UP001234989">
    <property type="component" value="Chromosome 8"/>
</dbReference>
<dbReference type="EMBL" id="CP133619">
    <property type="protein sequence ID" value="WMV41264.1"/>
    <property type="molecule type" value="Genomic_DNA"/>
</dbReference>
<proteinExistence type="predicted"/>
<sequence>MKGVMRFGRQGKLSPRFIMPFENLRTVGIVAYGLALPPAFSTIHLIFHVLTLHRYDSDESHVLQYDVVEVDGRLTYIKQLVAILARVMRQLRTRAIHVVKVYWRHRLVEEATWEIEQEMQEQFPAYLIPQVRPPAIGVEVEPAAVCSGDEVEDSPPSIPLLSSSRTGLALPTGGLVGAIMVREIES</sequence>
<name>A0AAF0U8X9_SOLVR</name>
<dbReference type="AlphaFoldDB" id="A0AAF0U8X9"/>
<evidence type="ECO:0000313" key="3">
    <source>
        <dbReference type="Proteomes" id="UP001234989"/>
    </source>
</evidence>
<dbReference type="Pfam" id="PF24626">
    <property type="entry name" value="SH3_Tf2-1"/>
    <property type="match status" value="1"/>
</dbReference>
<feature type="domain" description="Tf2-1-like SH3-like" evidence="1">
    <location>
        <begin position="6"/>
        <end position="55"/>
    </location>
</feature>
<dbReference type="PANTHER" id="PTHR46148:SF60">
    <property type="entry name" value="CHROMO DOMAIN-CONTAINING PROTEIN"/>
    <property type="match status" value="1"/>
</dbReference>
<protein>
    <recommendedName>
        <fullName evidence="1">Tf2-1-like SH3-like domain-containing protein</fullName>
    </recommendedName>
</protein>
<dbReference type="InterPro" id="IPR056924">
    <property type="entry name" value="SH3_Tf2-1"/>
</dbReference>
<dbReference type="PANTHER" id="PTHR46148">
    <property type="entry name" value="CHROMO DOMAIN-CONTAINING PROTEIN"/>
    <property type="match status" value="1"/>
</dbReference>
<reference evidence="2" key="1">
    <citation type="submission" date="2023-08" db="EMBL/GenBank/DDBJ databases">
        <title>A de novo genome assembly of Solanum verrucosum Schlechtendal, a Mexican diploid species geographically isolated from the other diploid A-genome species in potato relatives.</title>
        <authorList>
            <person name="Hosaka K."/>
        </authorList>
    </citation>
    <scope>NUCLEOTIDE SEQUENCE</scope>
    <source>
        <tissue evidence="2">Young leaves</tissue>
    </source>
</reference>
<keyword evidence="3" id="KW-1185">Reference proteome</keyword>